<evidence type="ECO:0008006" key="5">
    <source>
        <dbReference type="Google" id="ProtNLM"/>
    </source>
</evidence>
<keyword evidence="2" id="KW-1133">Transmembrane helix</keyword>
<dbReference type="SUPFAM" id="SSF63817">
    <property type="entry name" value="Sortase"/>
    <property type="match status" value="1"/>
</dbReference>
<feature type="transmembrane region" description="Helical" evidence="2">
    <location>
        <begin position="20"/>
        <end position="40"/>
    </location>
</feature>
<protein>
    <recommendedName>
        <fullName evidence="5">Sortase family protein</fullName>
    </recommendedName>
</protein>
<dbReference type="InterPro" id="IPR023365">
    <property type="entry name" value="Sortase_dom-sf"/>
</dbReference>
<reference evidence="3" key="1">
    <citation type="submission" date="2021-01" db="EMBL/GenBank/DDBJ databases">
        <title>Whole genome shotgun sequence of Actinoplanes tereljensis NBRC 105297.</title>
        <authorList>
            <person name="Komaki H."/>
            <person name="Tamura T."/>
        </authorList>
    </citation>
    <scope>NUCLEOTIDE SEQUENCE</scope>
    <source>
        <strain evidence="3">NBRC 105297</strain>
    </source>
</reference>
<dbReference type="Gene3D" id="2.40.260.10">
    <property type="entry name" value="Sortase"/>
    <property type="match status" value="1"/>
</dbReference>
<keyword evidence="2" id="KW-0472">Membrane</keyword>
<evidence type="ECO:0000313" key="3">
    <source>
        <dbReference type="EMBL" id="GIF23274.1"/>
    </source>
</evidence>
<name>A0A919NQK5_9ACTN</name>
<keyword evidence="1" id="KW-0378">Hydrolase</keyword>
<comment type="caution">
    <text evidence="3">The sequence shown here is derived from an EMBL/GenBank/DDBJ whole genome shotgun (WGS) entry which is preliminary data.</text>
</comment>
<dbReference type="Proteomes" id="UP000623608">
    <property type="component" value="Unassembled WGS sequence"/>
</dbReference>
<dbReference type="EMBL" id="BOMY01000039">
    <property type="protein sequence ID" value="GIF23274.1"/>
    <property type="molecule type" value="Genomic_DNA"/>
</dbReference>
<dbReference type="AlphaFoldDB" id="A0A919NQK5"/>
<dbReference type="CDD" id="cd05829">
    <property type="entry name" value="Sortase_F"/>
    <property type="match status" value="1"/>
</dbReference>
<keyword evidence="4" id="KW-1185">Reference proteome</keyword>
<accession>A0A919NQK5</accession>
<evidence type="ECO:0000256" key="1">
    <source>
        <dbReference type="ARBA" id="ARBA00022801"/>
    </source>
</evidence>
<evidence type="ECO:0000313" key="4">
    <source>
        <dbReference type="Proteomes" id="UP000623608"/>
    </source>
</evidence>
<dbReference type="Pfam" id="PF04203">
    <property type="entry name" value="Sortase"/>
    <property type="match status" value="1"/>
</dbReference>
<proteinExistence type="predicted"/>
<evidence type="ECO:0000256" key="2">
    <source>
        <dbReference type="SAM" id="Phobius"/>
    </source>
</evidence>
<dbReference type="InterPro" id="IPR042001">
    <property type="entry name" value="Sortase_F"/>
</dbReference>
<gene>
    <name evidence="3" type="ORF">Ate02nite_60040</name>
</gene>
<dbReference type="InterPro" id="IPR005754">
    <property type="entry name" value="Sortase"/>
</dbReference>
<keyword evidence="2" id="KW-0812">Transmembrane</keyword>
<organism evidence="3 4">
    <name type="scientific">Paractinoplanes tereljensis</name>
    <dbReference type="NCBI Taxonomy" id="571912"/>
    <lineage>
        <taxon>Bacteria</taxon>
        <taxon>Bacillati</taxon>
        <taxon>Actinomycetota</taxon>
        <taxon>Actinomycetes</taxon>
        <taxon>Micromonosporales</taxon>
        <taxon>Micromonosporaceae</taxon>
        <taxon>Paractinoplanes</taxon>
    </lineage>
</organism>
<dbReference type="GO" id="GO:0016787">
    <property type="term" value="F:hydrolase activity"/>
    <property type="evidence" value="ECO:0007669"/>
    <property type="project" value="UniProtKB-KW"/>
</dbReference>
<sequence>MPETDGGLPSGAGRRPRRRLGIAVTLLAIGAAILVGAGLLRHREQPAPNVGVGHVDRLAGVASPPPAAASPPTVTASEIPTLAATLPTSAPVIRPARIRIDRLNVSATVVPVGVDAAGEVVVPPSVDTVGWYRYGPGLGMPGSMVVAGHVDSAQQGNGAFARLRMLGTGDRVEVTGTDGHVAAYRVVGREEYPKATIQLDRYFTSTGPQRLTLITCGGPFNQATGHYRDNVVVTAVPASS</sequence>